<comment type="caution">
    <text evidence="14">The sequence shown here is derived from an EMBL/GenBank/DDBJ whole genome shotgun (WGS) entry which is preliminary data.</text>
</comment>
<sequence>MYSDQNAFTGSVSGERAGESAASKTGSTASLASRSSSGPADGEINYKKNSTKLATAEADRREKRALERKLAEMEEELRVSDGGVGAPTAQRREESSSTYDDRRRKRKVEPQKTMAPVGNATVPVGFMINSAGEEVRMKPNVAKLVESTLTPFLCKLEELFDPSSSTMQVARTSQHVITLWNAELLLTKLFDQNELTKFFTDFMNDVMEGATYRKESVTSSYGNYIVETLNGVSGLDETYTQVGGSDSVVPEAETLTVRDMQIINYTQMDPKHIPYYMETDRLLPLCIGIFLAKGCSFCRKRECSSEDLTTPIGPSNPVCPDRQCIKRNLVSLKKHINMVHETKRQYKCEHCSKMFKRKETLMVHARIHTGEKPFVCYHCDYSSETKGNLKAHTWRKHKRALIATSVGTDGIETSITGPLSSTDGIVEETILSYADDGQMGDAADGGHTAVFEGSAAANGVSTAVFQGPAEGPGTVLEGPVFELDGPVATDGDSTSLVGHSHLQGSSFILS</sequence>
<reference evidence="14" key="3">
    <citation type="submission" date="2019-06" db="EMBL/GenBank/DDBJ databases">
        <authorList>
            <person name="Poynton C."/>
            <person name="Hasenbein S."/>
            <person name="Benoit J.B."/>
            <person name="Sepulveda M.S."/>
            <person name="Poelchau M.F."/>
            <person name="Murali S.C."/>
            <person name="Chen S."/>
            <person name="Glastad K.M."/>
            <person name="Werren J.H."/>
            <person name="Vineis J.H."/>
            <person name="Bowen J.L."/>
            <person name="Friedrich M."/>
            <person name="Jones J."/>
            <person name="Robertson H.M."/>
            <person name="Feyereisen R."/>
            <person name="Mechler-Hickson A."/>
            <person name="Mathers N."/>
            <person name="Lee C.E."/>
            <person name="Colbourne J.K."/>
            <person name="Biales A."/>
            <person name="Johnston J.S."/>
            <person name="Wellborn G.A."/>
            <person name="Rosendale A.J."/>
            <person name="Cridge A.G."/>
            <person name="Munoz-Torres M.C."/>
            <person name="Bain P.A."/>
            <person name="Manny A.R."/>
            <person name="Major K.M."/>
            <person name="Lambert F.N."/>
            <person name="Vulpe C.D."/>
            <person name="Tuck P."/>
            <person name="Blalock B.J."/>
            <person name="Lin Y.-Y."/>
            <person name="Smith M.E."/>
            <person name="Ochoa-Acuna H."/>
            <person name="Chen M.-J.M."/>
            <person name="Childers C.P."/>
            <person name="Qu J."/>
            <person name="Dugan S."/>
            <person name="Lee S.L."/>
            <person name="Chao H."/>
            <person name="Dinh H."/>
            <person name="Han Y."/>
            <person name="Doddapaneni H."/>
            <person name="Worley K.C."/>
            <person name="Muzny D.M."/>
            <person name="Gibbs R.A."/>
            <person name="Richards S."/>
        </authorList>
    </citation>
    <scope>NUCLEOTIDE SEQUENCE</scope>
    <source>
        <strain evidence="14">HAZT.00-mixed</strain>
        <tissue evidence="14">Whole organism</tissue>
    </source>
</reference>
<evidence type="ECO:0000256" key="10">
    <source>
        <dbReference type="ARBA" id="ARBA00023242"/>
    </source>
</evidence>
<dbReference type="SMART" id="SM00355">
    <property type="entry name" value="ZnF_C2H2"/>
    <property type="match status" value="3"/>
</dbReference>
<evidence type="ECO:0000256" key="4">
    <source>
        <dbReference type="ARBA" id="ARBA00022737"/>
    </source>
</evidence>
<dbReference type="InterPro" id="IPR051643">
    <property type="entry name" value="Transcr_Reg_ZincFinger"/>
</dbReference>
<protein>
    <recommendedName>
        <fullName evidence="13">C2H2-type domain-containing protein</fullName>
    </recommendedName>
</protein>
<keyword evidence="4" id="KW-0677">Repeat</keyword>
<evidence type="ECO:0000256" key="9">
    <source>
        <dbReference type="ARBA" id="ARBA00023163"/>
    </source>
</evidence>
<evidence type="ECO:0000256" key="6">
    <source>
        <dbReference type="ARBA" id="ARBA00022833"/>
    </source>
</evidence>
<evidence type="ECO:0000256" key="5">
    <source>
        <dbReference type="ARBA" id="ARBA00022771"/>
    </source>
</evidence>
<reference evidence="14" key="1">
    <citation type="submission" date="2014-08" db="EMBL/GenBank/DDBJ databases">
        <authorList>
            <person name="Murali S."/>
            <person name="Richards S."/>
            <person name="Bandaranaike D."/>
            <person name="Bellair M."/>
            <person name="Blankenburg K."/>
            <person name="Chao H."/>
            <person name="Dinh H."/>
            <person name="Doddapaneni H."/>
            <person name="Dugan-Rocha S."/>
            <person name="Elkadiri S."/>
            <person name="Gnanaolivu R."/>
            <person name="Hughes D."/>
            <person name="Lee S."/>
            <person name="Li M."/>
            <person name="Ming W."/>
            <person name="Munidasa M."/>
            <person name="Muniz J."/>
            <person name="Nguyen L."/>
            <person name="Osuji N."/>
            <person name="Pu L.-L."/>
            <person name="Puazo M."/>
            <person name="Skinner E."/>
            <person name="Qu C."/>
            <person name="Quiroz J."/>
            <person name="Raj R."/>
            <person name="Weissenberger G."/>
            <person name="Xin Y."/>
            <person name="Zou X."/>
            <person name="Han Y."/>
            <person name="Worley K."/>
            <person name="Muzny D."/>
            <person name="Gibbs R."/>
        </authorList>
    </citation>
    <scope>NUCLEOTIDE SEQUENCE</scope>
    <source>
        <strain evidence="14">HAZT.00-mixed</strain>
        <tissue evidence="14">Whole organism</tissue>
    </source>
</reference>
<dbReference type="InterPro" id="IPR036236">
    <property type="entry name" value="Znf_C2H2_sf"/>
</dbReference>
<keyword evidence="6" id="KW-0862">Zinc</keyword>
<feature type="domain" description="C2H2-type" evidence="13">
    <location>
        <begin position="346"/>
        <end position="373"/>
    </location>
</feature>
<evidence type="ECO:0000256" key="7">
    <source>
        <dbReference type="ARBA" id="ARBA00023015"/>
    </source>
</evidence>
<accession>A0A6A0GYG3</accession>
<evidence type="ECO:0000259" key="13">
    <source>
        <dbReference type="PROSITE" id="PS50157"/>
    </source>
</evidence>
<keyword evidence="10" id="KW-0539">Nucleus</keyword>
<evidence type="ECO:0000256" key="11">
    <source>
        <dbReference type="PROSITE-ProRule" id="PRU00042"/>
    </source>
</evidence>
<feature type="compositionally biased region" description="Polar residues" evidence="12">
    <location>
        <begin position="1"/>
        <end position="12"/>
    </location>
</feature>
<dbReference type="GO" id="GO:0008270">
    <property type="term" value="F:zinc ion binding"/>
    <property type="evidence" value="ECO:0007669"/>
    <property type="project" value="UniProtKB-KW"/>
</dbReference>
<evidence type="ECO:0000256" key="2">
    <source>
        <dbReference type="ARBA" id="ARBA00006991"/>
    </source>
</evidence>
<name>A0A6A0GYG3_HYAAZ</name>
<feature type="compositionally biased region" description="Low complexity" evidence="12">
    <location>
        <begin position="25"/>
        <end position="38"/>
    </location>
</feature>
<dbReference type="PANTHER" id="PTHR24396:SF19">
    <property type="entry name" value="FI01119P"/>
    <property type="match status" value="1"/>
</dbReference>
<dbReference type="FunFam" id="3.30.160.60:FF:000075">
    <property type="entry name" value="Putative zinc finger protein 536"/>
    <property type="match status" value="1"/>
</dbReference>
<keyword evidence="5 11" id="KW-0863">Zinc-finger</keyword>
<feature type="compositionally biased region" description="Basic and acidic residues" evidence="12">
    <location>
        <begin position="90"/>
        <end position="102"/>
    </location>
</feature>
<evidence type="ECO:0000256" key="12">
    <source>
        <dbReference type="SAM" id="MobiDB-lite"/>
    </source>
</evidence>
<reference evidence="14" key="2">
    <citation type="journal article" date="2018" name="Environ. Sci. Technol.">
        <title>The Toxicogenome of Hyalella azteca: A Model for Sediment Ecotoxicology and Evolutionary Toxicology.</title>
        <authorList>
            <person name="Poynton H.C."/>
            <person name="Hasenbein S."/>
            <person name="Benoit J.B."/>
            <person name="Sepulveda M.S."/>
            <person name="Poelchau M.F."/>
            <person name="Hughes D.S.T."/>
            <person name="Murali S.C."/>
            <person name="Chen S."/>
            <person name="Glastad K.M."/>
            <person name="Goodisman M.A.D."/>
            <person name="Werren J.H."/>
            <person name="Vineis J.H."/>
            <person name="Bowen J.L."/>
            <person name="Friedrich M."/>
            <person name="Jones J."/>
            <person name="Robertson H.M."/>
            <person name="Feyereisen R."/>
            <person name="Mechler-Hickson A."/>
            <person name="Mathers N."/>
            <person name="Lee C.E."/>
            <person name="Colbourne J.K."/>
            <person name="Biales A."/>
            <person name="Johnston J.S."/>
            <person name="Wellborn G.A."/>
            <person name="Rosendale A.J."/>
            <person name="Cridge A.G."/>
            <person name="Munoz-Torres M.C."/>
            <person name="Bain P.A."/>
            <person name="Manny A.R."/>
            <person name="Major K.M."/>
            <person name="Lambert F.N."/>
            <person name="Vulpe C.D."/>
            <person name="Tuck P."/>
            <person name="Blalock B.J."/>
            <person name="Lin Y.Y."/>
            <person name="Smith M.E."/>
            <person name="Ochoa-Acuna H."/>
            <person name="Chen M.M."/>
            <person name="Childers C.P."/>
            <person name="Qu J."/>
            <person name="Dugan S."/>
            <person name="Lee S.L."/>
            <person name="Chao H."/>
            <person name="Dinh H."/>
            <person name="Han Y."/>
            <person name="Doddapaneni H."/>
            <person name="Worley K.C."/>
            <person name="Muzny D.M."/>
            <person name="Gibbs R.A."/>
            <person name="Richards S."/>
        </authorList>
    </citation>
    <scope>NUCLEOTIDE SEQUENCE</scope>
    <source>
        <strain evidence="14">HAZT.00-mixed</strain>
        <tissue evidence="14">Whole organism</tissue>
    </source>
</reference>
<keyword evidence="9" id="KW-0804">Transcription</keyword>
<dbReference type="OrthoDB" id="6910977at2759"/>
<evidence type="ECO:0000256" key="8">
    <source>
        <dbReference type="ARBA" id="ARBA00023125"/>
    </source>
</evidence>
<dbReference type="GO" id="GO:0000978">
    <property type="term" value="F:RNA polymerase II cis-regulatory region sequence-specific DNA binding"/>
    <property type="evidence" value="ECO:0007669"/>
    <property type="project" value="TreeGrafter"/>
</dbReference>
<dbReference type="AlphaFoldDB" id="A0A6A0GYG3"/>
<dbReference type="PANTHER" id="PTHR24396">
    <property type="entry name" value="ZINC FINGER PROTEIN"/>
    <property type="match status" value="1"/>
</dbReference>
<dbReference type="SUPFAM" id="SSF57667">
    <property type="entry name" value="beta-beta-alpha zinc fingers"/>
    <property type="match status" value="1"/>
</dbReference>
<evidence type="ECO:0000256" key="3">
    <source>
        <dbReference type="ARBA" id="ARBA00022723"/>
    </source>
</evidence>
<dbReference type="Gene3D" id="3.30.160.60">
    <property type="entry name" value="Classic Zinc Finger"/>
    <property type="match status" value="2"/>
</dbReference>
<keyword evidence="8" id="KW-0238">DNA-binding</keyword>
<feature type="region of interest" description="Disordered" evidence="12">
    <location>
        <begin position="1"/>
        <end position="115"/>
    </location>
</feature>
<evidence type="ECO:0000256" key="1">
    <source>
        <dbReference type="ARBA" id="ARBA00004123"/>
    </source>
</evidence>
<organism evidence="14">
    <name type="scientific">Hyalella azteca</name>
    <name type="common">Amphipod</name>
    <dbReference type="NCBI Taxonomy" id="294128"/>
    <lineage>
        <taxon>Eukaryota</taxon>
        <taxon>Metazoa</taxon>
        <taxon>Ecdysozoa</taxon>
        <taxon>Arthropoda</taxon>
        <taxon>Crustacea</taxon>
        <taxon>Multicrustacea</taxon>
        <taxon>Malacostraca</taxon>
        <taxon>Eumalacostraca</taxon>
        <taxon>Peracarida</taxon>
        <taxon>Amphipoda</taxon>
        <taxon>Senticaudata</taxon>
        <taxon>Talitrida</taxon>
        <taxon>Talitroidea</taxon>
        <taxon>Hyalellidae</taxon>
        <taxon>Hyalella</taxon>
    </lineage>
</organism>
<gene>
    <name evidence="14" type="ORF">HAZT_HAZT000886</name>
</gene>
<evidence type="ECO:0000313" key="14">
    <source>
        <dbReference type="EMBL" id="KAA0191797.1"/>
    </source>
</evidence>
<dbReference type="Proteomes" id="UP000711488">
    <property type="component" value="Unassembled WGS sequence"/>
</dbReference>
<dbReference type="EMBL" id="JQDR03012079">
    <property type="protein sequence ID" value="KAA0191797.1"/>
    <property type="molecule type" value="Genomic_DNA"/>
</dbReference>
<dbReference type="PROSITE" id="PS00028">
    <property type="entry name" value="ZINC_FINGER_C2H2_1"/>
    <property type="match status" value="1"/>
</dbReference>
<comment type="subcellular location">
    <subcellularLocation>
        <location evidence="1">Nucleus</location>
    </subcellularLocation>
</comment>
<dbReference type="GO" id="GO:0000981">
    <property type="term" value="F:DNA-binding transcription factor activity, RNA polymerase II-specific"/>
    <property type="evidence" value="ECO:0007669"/>
    <property type="project" value="TreeGrafter"/>
</dbReference>
<keyword evidence="7" id="KW-0805">Transcription regulation</keyword>
<proteinExistence type="inferred from homology"/>
<keyword evidence="3" id="KW-0479">Metal-binding</keyword>
<comment type="similarity">
    <text evidence="2">Belongs to the krueppel C2H2-type zinc-finger protein family.</text>
</comment>
<dbReference type="FunFam" id="3.30.160.60:FF:000478">
    <property type="entry name" value="Zinc finger protein 133"/>
    <property type="match status" value="1"/>
</dbReference>
<dbReference type="InterPro" id="IPR013087">
    <property type="entry name" value="Znf_C2H2_type"/>
</dbReference>
<dbReference type="GO" id="GO:0005634">
    <property type="term" value="C:nucleus"/>
    <property type="evidence" value="ECO:0007669"/>
    <property type="project" value="UniProtKB-SubCell"/>
</dbReference>
<dbReference type="PROSITE" id="PS50157">
    <property type="entry name" value="ZINC_FINGER_C2H2_2"/>
    <property type="match status" value="1"/>
</dbReference>
<feature type="compositionally biased region" description="Basic and acidic residues" evidence="12">
    <location>
        <begin position="57"/>
        <end position="79"/>
    </location>
</feature>